<dbReference type="PANTHER" id="PTHR39330:SF1">
    <property type="entry name" value="ETHANOLAMINE AMMONIA-LYASE SMALL SUBUNIT"/>
    <property type="match status" value="1"/>
</dbReference>
<evidence type="ECO:0000313" key="7">
    <source>
        <dbReference type="Proteomes" id="UP000192434"/>
    </source>
</evidence>
<dbReference type="InterPro" id="IPR009246">
    <property type="entry name" value="EutC"/>
</dbReference>
<dbReference type="EMBL" id="MVII01000001">
    <property type="protein sequence ID" value="ORB60719.1"/>
    <property type="molecule type" value="Genomic_DNA"/>
</dbReference>
<dbReference type="InterPro" id="IPR042251">
    <property type="entry name" value="EutC_C"/>
</dbReference>
<keyword evidence="3 5" id="KW-0170">Cobalt</keyword>
<dbReference type="EC" id="4.3.1.7" evidence="5"/>
<comment type="pathway">
    <text evidence="5">Amine and polyamine degradation; ethanolamine degradation.</text>
</comment>
<keyword evidence="2 5" id="KW-0456">Lyase</keyword>
<dbReference type="GO" id="GO:0031471">
    <property type="term" value="C:ethanolamine degradation polyhedral organelle"/>
    <property type="evidence" value="ECO:0007669"/>
    <property type="project" value="UniProtKB-UniRule"/>
</dbReference>
<dbReference type="PIRSF" id="PIRSF018982">
    <property type="entry name" value="EutC"/>
    <property type="match status" value="1"/>
</dbReference>
<proteinExistence type="inferred from homology"/>
<protein>
    <recommendedName>
        <fullName evidence="5">Ethanolamine ammonia-lyase small subunit</fullName>
        <shortName evidence="5">EAL small subunit</shortName>
        <ecNumber evidence="5">4.3.1.7</ecNumber>
    </recommendedName>
</protein>
<comment type="caution">
    <text evidence="6">The sequence shown here is derived from an EMBL/GenBank/DDBJ whole genome shotgun (WGS) entry which is preliminary data.</text>
</comment>
<feature type="binding site" evidence="5">
    <location>
        <position position="153"/>
    </location>
    <ligand>
        <name>adenosylcob(III)alamin</name>
        <dbReference type="ChEBI" id="CHEBI:18408"/>
    </ligand>
</feature>
<dbReference type="RefSeq" id="WP_083013166.1">
    <property type="nucleotide sequence ID" value="NZ_CP010271.1"/>
</dbReference>
<dbReference type="GO" id="GO:0046336">
    <property type="term" value="P:ethanolamine catabolic process"/>
    <property type="evidence" value="ECO:0007669"/>
    <property type="project" value="UniProtKB-UniRule"/>
</dbReference>
<comment type="function">
    <text evidence="5">Catalyzes the deamination of various vicinal amino-alcohols to oxo compounds. Allows this organism to utilize ethanolamine as the sole source of nitrogen and carbon in the presence of external vitamin B12.</text>
</comment>
<evidence type="ECO:0000256" key="4">
    <source>
        <dbReference type="ARBA" id="ARBA00024446"/>
    </source>
</evidence>
<sequence>MSTGDVARQKFWRELRLNTQARIGLDRAGNALHTRDVLDLAAAHAAARDAVHVPLDVERLAADVTGIGLGTPAVVTSQVSSRDEYLRRPDLGRLPADLSAVPCEASDIGFVLADGLSPTALMRHGVSLVGELVRQLGDAYTLAAPVIATQARVALGDHIAAQGRYRTLIVIIGERPGLSVVDSLGIYLTHLPRPGCTDADRNCISNIHPPDGLSYEEAAHIAASLVSGARRLGRSGVSLKDTSRADALGGSDREELA</sequence>
<dbReference type="GO" id="GO:0009350">
    <property type="term" value="C:ethanolamine ammonia-lyase complex"/>
    <property type="evidence" value="ECO:0007669"/>
    <property type="project" value="UniProtKB-UniRule"/>
</dbReference>
<dbReference type="OrthoDB" id="114248at2"/>
<feature type="binding site" evidence="5">
    <location>
        <position position="174"/>
    </location>
    <ligand>
        <name>adenosylcob(III)alamin</name>
        <dbReference type="ChEBI" id="CHEBI:18408"/>
    </ligand>
</feature>
<keyword evidence="1 5" id="KW-0846">Cobalamin</keyword>
<evidence type="ECO:0000256" key="5">
    <source>
        <dbReference type="HAMAP-Rule" id="MF_00601"/>
    </source>
</evidence>
<dbReference type="Pfam" id="PF05985">
    <property type="entry name" value="EutC"/>
    <property type="match status" value="1"/>
</dbReference>
<keyword evidence="4 5" id="KW-1283">Bacterial microcompartment</keyword>
<dbReference type="Gene3D" id="3.40.50.11240">
    <property type="entry name" value="Ethanolamine ammonia-lyase light chain (EutC)"/>
    <property type="match status" value="1"/>
</dbReference>
<dbReference type="Gene3D" id="1.10.30.40">
    <property type="entry name" value="Ethanolamine ammonia-lyase light chain (EutC), N-terminal domain"/>
    <property type="match status" value="1"/>
</dbReference>
<comment type="cofactor">
    <cofactor evidence="5">
        <name>adenosylcob(III)alamin</name>
        <dbReference type="ChEBI" id="CHEBI:18408"/>
    </cofactor>
    <text evidence="5">Binds between the large and small subunits.</text>
</comment>
<dbReference type="STRING" id="1578165.BKG68_07430"/>
<comment type="subunit">
    <text evidence="5">The basic unit is a heterodimer which dimerizes to form tetramers. The heterotetramers trimerize; 6 large subunits form a core ring with 6 small subunits projecting outwards.</text>
</comment>
<dbReference type="GO" id="GO:0031419">
    <property type="term" value="F:cobalamin binding"/>
    <property type="evidence" value="ECO:0007669"/>
    <property type="project" value="UniProtKB-UniRule"/>
</dbReference>
<dbReference type="GO" id="GO:0006520">
    <property type="term" value="P:amino acid metabolic process"/>
    <property type="evidence" value="ECO:0007669"/>
    <property type="project" value="InterPro"/>
</dbReference>
<dbReference type="NCBIfam" id="NF003971">
    <property type="entry name" value="PRK05465.1"/>
    <property type="match status" value="1"/>
</dbReference>
<dbReference type="PANTHER" id="PTHR39330">
    <property type="entry name" value="ETHANOLAMINE AMMONIA-LYASE LIGHT CHAIN"/>
    <property type="match status" value="1"/>
</dbReference>
<dbReference type="GO" id="GO:0008851">
    <property type="term" value="F:ethanolamine ammonia-lyase activity"/>
    <property type="evidence" value="ECO:0007669"/>
    <property type="project" value="UniProtKB-UniRule"/>
</dbReference>
<accession>A0A1S4VMU1</accession>
<dbReference type="HAMAP" id="MF_00601">
    <property type="entry name" value="EutC"/>
    <property type="match status" value="1"/>
</dbReference>
<dbReference type="InterPro" id="IPR042255">
    <property type="entry name" value="EutC_N"/>
</dbReference>
<evidence type="ECO:0000313" key="6">
    <source>
        <dbReference type="EMBL" id="ORB60719.1"/>
    </source>
</evidence>
<dbReference type="KEGG" id="msao:MYCSP_12410"/>
<name>A0A1S4VMU1_9MYCO</name>
<comment type="similarity">
    <text evidence="5">Belongs to the EutC family.</text>
</comment>
<comment type="subcellular location">
    <subcellularLocation>
        <location evidence="5">Bacterial microcompartment</location>
    </subcellularLocation>
</comment>
<dbReference type="AlphaFoldDB" id="A0A1S4VMU1"/>
<reference evidence="6 7" key="1">
    <citation type="submission" date="2016-12" db="EMBL/GenBank/DDBJ databases">
        <title>The new phylogeny of genus Mycobacterium.</title>
        <authorList>
            <person name="Tortoli E."/>
            <person name="Trovato A."/>
            <person name="Cirillo D.M."/>
        </authorList>
    </citation>
    <scope>NUCLEOTIDE SEQUENCE [LARGE SCALE GENOMIC DNA]</scope>
    <source>
        <strain evidence="6 7">CCUG 66554</strain>
    </source>
</reference>
<gene>
    <name evidence="5" type="primary">eutC</name>
    <name evidence="6" type="ORF">BST43_00230</name>
</gene>
<dbReference type="UniPathway" id="UPA00560"/>
<evidence type="ECO:0000256" key="1">
    <source>
        <dbReference type="ARBA" id="ARBA00022628"/>
    </source>
</evidence>
<comment type="catalytic activity">
    <reaction evidence="5">
        <text>ethanolamine = acetaldehyde + NH4(+)</text>
        <dbReference type="Rhea" id="RHEA:15313"/>
        <dbReference type="ChEBI" id="CHEBI:15343"/>
        <dbReference type="ChEBI" id="CHEBI:28938"/>
        <dbReference type="ChEBI" id="CHEBI:57603"/>
        <dbReference type="EC" id="4.3.1.7"/>
    </reaction>
</comment>
<feature type="binding site" evidence="5">
    <location>
        <position position="203"/>
    </location>
    <ligand>
        <name>adenosylcob(III)alamin</name>
        <dbReference type="ChEBI" id="CHEBI:18408"/>
    </ligand>
</feature>
<dbReference type="Proteomes" id="UP000192434">
    <property type="component" value="Unassembled WGS sequence"/>
</dbReference>
<evidence type="ECO:0000256" key="3">
    <source>
        <dbReference type="ARBA" id="ARBA00023285"/>
    </source>
</evidence>
<organism evidence="6 7">
    <name type="scientific">Mycobacteroides saopaulense</name>
    <dbReference type="NCBI Taxonomy" id="1578165"/>
    <lineage>
        <taxon>Bacteria</taxon>
        <taxon>Bacillati</taxon>
        <taxon>Actinomycetota</taxon>
        <taxon>Actinomycetes</taxon>
        <taxon>Mycobacteriales</taxon>
        <taxon>Mycobacteriaceae</taxon>
        <taxon>Mycobacteroides</taxon>
    </lineage>
</organism>
<evidence type="ECO:0000256" key="2">
    <source>
        <dbReference type="ARBA" id="ARBA00023239"/>
    </source>
</evidence>